<comment type="caution">
    <text evidence="1">The sequence shown here is derived from an EMBL/GenBank/DDBJ whole genome shotgun (WGS) entry which is preliminary data.</text>
</comment>
<organism evidence="1 2">
    <name type="scientific">Lipomyces kononenkoae</name>
    <name type="common">Yeast</name>
    <dbReference type="NCBI Taxonomy" id="34357"/>
    <lineage>
        <taxon>Eukaryota</taxon>
        <taxon>Fungi</taxon>
        <taxon>Dikarya</taxon>
        <taxon>Ascomycota</taxon>
        <taxon>Saccharomycotina</taxon>
        <taxon>Lipomycetes</taxon>
        <taxon>Lipomycetales</taxon>
        <taxon>Lipomycetaceae</taxon>
        <taxon>Lipomyces</taxon>
    </lineage>
</organism>
<evidence type="ECO:0000313" key="1">
    <source>
        <dbReference type="EMBL" id="KAK9237570.1"/>
    </source>
</evidence>
<dbReference type="Proteomes" id="UP001433508">
    <property type="component" value="Unassembled WGS sequence"/>
</dbReference>
<proteinExistence type="predicted"/>
<protein>
    <submittedName>
        <fullName evidence="1">Uncharacterized protein</fullName>
    </submittedName>
</protein>
<reference evidence="2" key="1">
    <citation type="journal article" date="2024" name="Front. Bioeng. Biotechnol.">
        <title>Genome-scale model development and genomic sequencing of the oleaginous clade Lipomyces.</title>
        <authorList>
            <person name="Czajka J.J."/>
            <person name="Han Y."/>
            <person name="Kim J."/>
            <person name="Mondo S.J."/>
            <person name="Hofstad B.A."/>
            <person name="Robles A."/>
            <person name="Haridas S."/>
            <person name="Riley R."/>
            <person name="LaButti K."/>
            <person name="Pangilinan J."/>
            <person name="Andreopoulos W."/>
            <person name="Lipzen A."/>
            <person name="Yan J."/>
            <person name="Wang M."/>
            <person name="Ng V."/>
            <person name="Grigoriev I.V."/>
            <person name="Spatafora J.W."/>
            <person name="Magnuson J.K."/>
            <person name="Baker S.E."/>
            <person name="Pomraning K.R."/>
        </authorList>
    </citation>
    <scope>NUCLEOTIDE SEQUENCE [LARGE SCALE GENOMIC DNA]</scope>
    <source>
        <strain evidence="2">CBS 7786</strain>
    </source>
</reference>
<gene>
    <name evidence="1" type="ORF">V1525DRAFT_432641</name>
</gene>
<dbReference type="EMBL" id="MU971367">
    <property type="protein sequence ID" value="KAK9237570.1"/>
    <property type="molecule type" value="Genomic_DNA"/>
</dbReference>
<accession>A0ACC3T1M2</accession>
<sequence length="793" mass="87939">MRYGHVLAQYAVPEWQAFAVDYDEFKVLIKNCIASGMRPDTEDAIYTALNEQFERVNVFVRSKAGELDRRIRGCGKAVDEITKQDAIRTYPVSNAQRQKPIIKIEAEIESIYQDLQSLARFVSSHKIAFTKLVKTYNKWSQTSSLSTRYAVIVESPKSFARRDFTSSIVELSFLYDSVRRYNQSSLRFFSQPSRSSLTNGDLDFEAARTTASGSTVFWVHSDNFVELEVFLLKYLSLMPNESFFRRNLVRNVDYVVESDTRVVYVNSQAAIDNVTSQKKLRGEVCQIVADIEIDNPEAVLCAPGGAALSGKKKYIESIVNSSASATEIQQLDSIGKSVVLWLQKHAAKPSVAVALKRLRFELIGSSGPTVWASLDHSIKYKPISTQTGWMDAGQANEYASFPYSVLEIQWEGSEPRWVSELKRSHTVYEVPGFNYFAHAVSSLGLSGQHLPWAHLLAQDIHKVPKQYAATPLKLRSRPSSVQTKKSHAPSTSSSSNETVEGGSSVETPNENWAPGTPAAKLSRKQSVVTATETPMHPRAAKAAQAAARAEAIAAAARNRAAKTPRRLTIVRDDESRYWNEFDHPEDEDTGVFYVDTGESNNLLNKLSVDKLTNWSTGVWNKLSKKVHKISELTDMPASRREADHQERESLLANPESDLHSSTSSDQDLESSFPIDRHRHALLGINIRDADSVDRALTMFYALSFSISFILVSILDGILFGGHQSASTDLLPGPAYVTMLAAIGIVLAEGIALAGLVAYLWRHNVPGFWHQAVVFVTFLAVVCAGVGGIVFILV</sequence>
<keyword evidence="2" id="KW-1185">Reference proteome</keyword>
<evidence type="ECO:0000313" key="2">
    <source>
        <dbReference type="Proteomes" id="UP001433508"/>
    </source>
</evidence>
<name>A0ACC3T1M2_LIPKO</name>